<protein>
    <submittedName>
        <fullName evidence="1">Uncharacterized protein</fullName>
    </submittedName>
</protein>
<dbReference type="EMBL" id="CADCTR010003256">
    <property type="protein sequence ID" value="CAA9390456.1"/>
    <property type="molecule type" value="Genomic_DNA"/>
</dbReference>
<name>A0A6J4NK35_9CHLR</name>
<sequence length="94" mass="11038">MEVRTFPICGTMCRQFATVTAGYHGQTTIFNRSSRERRPDGQDVRGVRFGQDDALILMPCRFSNERPNRTGKMTLRRLDANMLHRIRYNFRPDQ</sequence>
<evidence type="ECO:0000313" key="1">
    <source>
        <dbReference type="EMBL" id="CAA9390456.1"/>
    </source>
</evidence>
<organism evidence="1">
    <name type="scientific">uncultured Chloroflexia bacterium</name>
    <dbReference type="NCBI Taxonomy" id="1672391"/>
    <lineage>
        <taxon>Bacteria</taxon>
        <taxon>Bacillati</taxon>
        <taxon>Chloroflexota</taxon>
        <taxon>Chloroflexia</taxon>
        <taxon>environmental samples</taxon>
    </lineage>
</organism>
<accession>A0A6J4NK35</accession>
<dbReference type="AlphaFoldDB" id="A0A6J4NK35"/>
<reference evidence="1" key="1">
    <citation type="submission" date="2020-02" db="EMBL/GenBank/DDBJ databases">
        <authorList>
            <person name="Meier V. D."/>
        </authorList>
    </citation>
    <scope>NUCLEOTIDE SEQUENCE</scope>
    <source>
        <strain evidence="1">AVDCRST_MAG93</strain>
    </source>
</reference>
<proteinExistence type="predicted"/>
<gene>
    <name evidence="1" type="ORF">AVDCRST_MAG93-9703</name>
</gene>